<organism evidence="1 2">
    <name type="scientific">Dunaliella salina</name>
    <name type="common">Green alga</name>
    <name type="synonym">Protococcus salinus</name>
    <dbReference type="NCBI Taxonomy" id="3046"/>
    <lineage>
        <taxon>Eukaryota</taxon>
        <taxon>Viridiplantae</taxon>
        <taxon>Chlorophyta</taxon>
        <taxon>core chlorophytes</taxon>
        <taxon>Chlorophyceae</taxon>
        <taxon>CS clade</taxon>
        <taxon>Chlamydomonadales</taxon>
        <taxon>Dunaliellaceae</taxon>
        <taxon>Dunaliella</taxon>
    </lineage>
</organism>
<accession>A0ABQ7G058</accession>
<reference evidence="1" key="1">
    <citation type="submission" date="2017-08" db="EMBL/GenBank/DDBJ databases">
        <authorList>
            <person name="Polle J.E."/>
            <person name="Barry K."/>
            <person name="Cushman J."/>
            <person name="Schmutz J."/>
            <person name="Tran D."/>
            <person name="Hathwaick L.T."/>
            <person name="Yim W.C."/>
            <person name="Jenkins J."/>
            <person name="Mckie-Krisberg Z.M."/>
            <person name="Prochnik S."/>
            <person name="Lindquist E."/>
            <person name="Dockter R.B."/>
            <person name="Adam C."/>
            <person name="Molina H."/>
            <person name="Bunkerborg J."/>
            <person name="Jin E."/>
            <person name="Buchheim M."/>
            <person name="Magnuson J."/>
        </authorList>
    </citation>
    <scope>NUCLEOTIDE SEQUENCE</scope>
    <source>
        <strain evidence="1">CCAP 19/18</strain>
    </source>
</reference>
<comment type="caution">
    <text evidence="1">The sequence shown here is derived from an EMBL/GenBank/DDBJ whole genome shotgun (WGS) entry which is preliminary data.</text>
</comment>
<protein>
    <recommendedName>
        <fullName evidence="3">Encoded protein</fullName>
    </recommendedName>
</protein>
<dbReference type="EMBL" id="MU070385">
    <property type="protein sequence ID" value="KAF5827982.1"/>
    <property type="molecule type" value="Genomic_DNA"/>
</dbReference>
<dbReference type="Proteomes" id="UP000815325">
    <property type="component" value="Unassembled WGS sequence"/>
</dbReference>
<gene>
    <name evidence="1" type="ORF">DUNSADRAFT_18434</name>
</gene>
<evidence type="ECO:0000313" key="1">
    <source>
        <dbReference type="EMBL" id="KAF5827982.1"/>
    </source>
</evidence>
<evidence type="ECO:0008006" key="3">
    <source>
        <dbReference type="Google" id="ProtNLM"/>
    </source>
</evidence>
<name>A0ABQ7G058_DUNSA</name>
<evidence type="ECO:0000313" key="2">
    <source>
        <dbReference type="Proteomes" id="UP000815325"/>
    </source>
</evidence>
<proteinExistence type="predicted"/>
<keyword evidence="2" id="KW-1185">Reference proteome</keyword>
<sequence length="131" mass="14451">MSLHVQWQSQACTKNTTVTAYSELAGCSGALTQTYLADLTVRLAEQSLDSNARVNCTVLPNRSNANHIDKADLTLSHPSALVKENSHTFRKHRTHVLEAHSLATEAQHAVGTMPASDLIKTALQLQYHFWN</sequence>